<accession>A5FMB2</accession>
<gene>
    <name evidence="2" type="ordered locus">Fjoh_0616</name>
</gene>
<dbReference type="STRING" id="376686.Fjoh_0616"/>
<dbReference type="KEGG" id="fjo:Fjoh_0616"/>
<dbReference type="Proteomes" id="UP000006694">
    <property type="component" value="Chromosome"/>
</dbReference>
<evidence type="ECO:0000313" key="2">
    <source>
        <dbReference type="EMBL" id="ABQ03651.1"/>
    </source>
</evidence>
<evidence type="ECO:0000313" key="3">
    <source>
        <dbReference type="Proteomes" id="UP000006694"/>
    </source>
</evidence>
<reference evidence="2 3" key="1">
    <citation type="journal article" date="2009" name="Appl. Environ. Microbiol.">
        <title>Novel features of the polysaccharide-digesting gliding bacterium Flavobacterium johnsoniae as revealed by genome sequence analysis.</title>
        <authorList>
            <person name="McBride M.J."/>
            <person name="Xie G."/>
            <person name="Martens E.C."/>
            <person name="Lapidus A."/>
            <person name="Henrissat B."/>
            <person name="Rhodes R.G."/>
            <person name="Goltsman E."/>
            <person name="Wang W."/>
            <person name="Xu J."/>
            <person name="Hunnicutt D.W."/>
            <person name="Staroscik A.M."/>
            <person name="Hoover T.R."/>
            <person name="Cheng Y.Q."/>
            <person name="Stein J.L."/>
        </authorList>
    </citation>
    <scope>NUCLEOTIDE SEQUENCE [LARGE SCALE GENOMIC DNA]</scope>
    <source>
        <strain evidence="3">ATCC 17061 / DSM 2064 / JCM 8514 / BCRC 14874 / CCUG 350202 / NBRC 14942 / NCIMB 11054 / UW101</strain>
    </source>
</reference>
<keyword evidence="1" id="KW-1133">Transmembrane helix</keyword>
<keyword evidence="3" id="KW-1185">Reference proteome</keyword>
<organism evidence="2 3">
    <name type="scientific">Flavobacterium johnsoniae (strain ATCC 17061 / DSM 2064 / JCM 8514 / BCRC 14874 / CCUG 350202 / NBRC 14942 / NCIMB 11054 / UW101)</name>
    <name type="common">Cytophaga johnsonae</name>
    <dbReference type="NCBI Taxonomy" id="376686"/>
    <lineage>
        <taxon>Bacteria</taxon>
        <taxon>Pseudomonadati</taxon>
        <taxon>Bacteroidota</taxon>
        <taxon>Flavobacteriia</taxon>
        <taxon>Flavobacteriales</taxon>
        <taxon>Flavobacteriaceae</taxon>
        <taxon>Flavobacterium</taxon>
    </lineage>
</organism>
<sequence length="159" mass="18914">MELTLLCLSFSLLFVFFQDWKYRRIHVLLPVIIFLFSFYLTHLKLIPIKNILFNTAFFIITLGVLVIYMSIKNKQFLNPFEHYFGLGDLLFYLAVTPLFILPNFILFFILSMLFALLLQFAFKKYIHENTVPLAGFSSLFLFIILVKDYLHFYQKLTVI</sequence>
<dbReference type="AlphaFoldDB" id="A5FMB2"/>
<feature type="transmembrane region" description="Helical" evidence="1">
    <location>
        <begin position="52"/>
        <end position="71"/>
    </location>
</feature>
<dbReference type="HOGENOM" id="CLU_1765625_0_0_10"/>
<keyword evidence="1" id="KW-0472">Membrane</keyword>
<evidence type="ECO:0008006" key="4">
    <source>
        <dbReference type="Google" id="ProtNLM"/>
    </source>
</evidence>
<evidence type="ECO:0000256" key="1">
    <source>
        <dbReference type="SAM" id="Phobius"/>
    </source>
</evidence>
<protein>
    <recommendedName>
        <fullName evidence="4">Prepilin type IV endopeptidase peptidase domain-containing protein</fullName>
    </recommendedName>
</protein>
<dbReference type="eggNOG" id="ENOG5033878">
    <property type="taxonomic scope" value="Bacteria"/>
</dbReference>
<name>A5FMB2_FLAJ1</name>
<dbReference type="EMBL" id="CP000685">
    <property type="protein sequence ID" value="ABQ03651.1"/>
    <property type="molecule type" value="Genomic_DNA"/>
</dbReference>
<feature type="transmembrane region" description="Helical" evidence="1">
    <location>
        <begin position="27"/>
        <end position="45"/>
    </location>
</feature>
<proteinExistence type="predicted"/>
<keyword evidence="1" id="KW-0812">Transmembrane</keyword>
<feature type="transmembrane region" description="Helical" evidence="1">
    <location>
        <begin position="130"/>
        <end position="150"/>
    </location>
</feature>
<feature type="transmembrane region" description="Helical" evidence="1">
    <location>
        <begin position="91"/>
        <end position="118"/>
    </location>
</feature>